<sequence>MPVTGRNQSRSHHGRSRVSPKRNGDPIGKRCRRPSSAVGEPIGRSPLFRLLPDQPEESRSGRANQGARCLCHTAPGRFQAAARGGERARAAIGFPGGALRLARGDEAARKRNPALRDGPISKPGAAGSARSRWGTAAHLYDLTGRAGSWQSGEVPETWKKANVTPIFRKGKKKDVGNYSPVSVTSIPEKVMEKEIMETISRHMKNKKVVGCSQHGFIKGKSGLTNLTAFHSEMTGLMNERRVVDIFCLDFSKVFDTVSRNIPIDKLTKYRLDKWTVRWIK</sequence>
<feature type="region of interest" description="Disordered" evidence="1">
    <location>
        <begin position="109"/>
        <end position="129"/>
    </location>
</feature>
<protein>
    <recommendedName>
        <fullName evidence="4">Reverse transcriptase domain-containing protein</fullName>
    </recommendedName>
</protein>
<gene>
    <name evidence="2" type="ORF">QYF61_025273</name>
</gene>
<reference evidence="2 3" key="1">
    <citation type="journal article" date="2023" name="J. Hered.">
        <title>Chromosome-level genome of the wood stork (Mycteria americana) provides insight into avian chromosome evolution.</title>
        <authorList>
            <person name="Flamio R. Jr."/>
            <person name="Ramstad K.M."/>
        </authorList>
    </citation>
    <scope>NUCLEOTIDE SEQUENCE [LARGE SCALE GENOMIC DNA]</scope>
    <source>
        <strain evidence="2">JAX WOST 10</strain>
    </source>
</reference>
<proteinExistence type="predicted"/>
<feature type="compositionally biased region" description="Basic residues" evidence="1">
    <location>
        <begin position="9"/>
        <end position="20"/>
    </location>
</feature>
<keyword evidence="3" id="KW-1185">Reference proteome</keyword>
<feature type="region of interest" description="Disordered" evidence="1">
    <location>
        <begin position="1"/>
        <end position="66"/>
    </location>
</feature>
<name>A0AAN7S5F0_MYCAM</name>
<dbReference type="EMBL" id="JAUNZN010000001">
    <property type="protein sequence ID" value="KAK4832744.1"/>
    <property type="molecule type" value="Genomic_DNA"/>
</dbReference>
<dbReference type="AlphaFoldDB" id="A0AAN7S5F0"/>
<dbReference type="Proteomes" id="UP001333110">
    <property type="component" value="Unassembled WGS sequence"/>
</dbReference>
<evidence type="ECO:0000313" key="3">
    <source>
        <dbReference type="Proteomes" id="UP001333110"/>
    </source>
</evidence>
<evidence type="ECO:0008006" key="4">
    <source>
        <dbReference type="Google" id="ProtNLM"/>
    </source>
</evidence>
<accession>A0AAN7S5F0</accession>
<organism evidence="2 3">
    <name type="scientific">Mycteria americana</name>
    <name type="common">Wood stork</name>
    <dbReference type="NCBI Taxonomy" id="33587"/>
    <lineage>
        <taxon>Eukaryota</taxon>
        <taxon>Metazoa</taxon>
        <taxon>Chordata</taxon>
        <taxon>Craniata</taxon>
        <taxon>Vertebrata</taxon>
        <taxon>Euteleostomi</taxon>
        <taxon>Archelosauria</taxon>
        <taxon>Archosauria</taxon>
        <taxon>Dinosauria</taxon>
        <taxon>Saurischia</taxon>
        <taxon>Theropoda</taxon>
        <taxon>Coelurosauria</taxon>
        <taxon>Aves</taxon>
        <taxon>Neognathae</taxon>
        <taxon>Neoaves</taxon>
        <taxon>Aequornithes</taxon>
        <taxon>Ciconiiformes</taxon>
        <taxon>Ciconiidae</taxon>
        <taxon>Mycteria</taxon>
    </lineage>
</organism>
<dbReference type="PANTHER" id="PTHR33332">
    <property type="entry name" value="REVERSE TRANSCRIPTASE DOMAIN-CONTAINING PROTEIN"/>
    <property type="match status" value="1"/>
</dbReference>
<comment type="caution">
    <text evidence="2">The sequence shown here is derived from an EMBL/GenBank/DDBJ whole genome shotgun (WGS) entry which is preliminary data.</text>
</comment>
<evidence type="ECO:0000313" key="2">
    <source>
        <dbReference type="EMBL" id="KAK4832744.1"/>
    </source>
</evidence>
<evidence type="ECO:0000256" key="1">
    <source>
        <dbReference type="SAM" id="MobiDB-lite"/>
    </source>
</evidence>